<keyword evidence="3" id="KW-1185">Reference proteome</keyword>
<protein>
    <submittedName>
        <fullName evidence="2">Uncharacterized protein</fullName>
    </submittedName>
</protein>
<proteinExistence type="predicted"/>
<evidence type="ECO:0000313" key="2">
    <source>
        <dbReference type="EMBL" id="KAL1374045.1"/>
    </source>
</evidence>
<feature type="compositionally biased region" description="Low complexity" evidence="1">
    <location>
        <begin position="99"/>
        <end position="111"/>
    </location>
</feature>
<name>A0ABD1CCE0_CULPP</name>
<comment type="caution">
    <text evidence="2">The sequence shown here is derived from an EMBL/GenBank/DDBJ whole genome shotgun (WGS) entry which is preliminary data.</text>
</comment>
<evidence type="ECO:0000313" key="3">
    <source>
        <dbReference type="Proteomes" id="UP001562425"/>
    </source>
</evidence>
<feature type="non-terminal residue" evidence="2">
    <location>
        <position position="1"/>
    </location>
</feature>
<feature type="compositionally biased region" description="Gly residues" evidence="1">
    <location>
        <begin position="63"/>
        <end position="74"/>
    </location>
</feature>
<dbReference type="Proteomes" id="UP001562425">
    <property type="component" value="Unassembled WGS sequence"/>
</dbReference>
<accession>A0ABD1CCE0</accession>
<dbReference type="EMBL" id="JBEHCU010013722">
    <property type="protein sequence ID" value="KAL1374045.1"/>
    <property type="molecule type" value="Genomic_DNA"/>
</dbReference>
<feature type="non-terminal residue" evidence="2">
    <location>
        <position position="136"/>
    </location>
</feature>
<evidence type="ECO:0000256" key="1">
    <source>
        <dbReference type="SAM" id="MobiDB-lite"/>
    </source>
</evidence>
<dbReference type="AlphaFoldDB" id="A0ABD1CCE0"/>
<feature type="compositionally biased region" description="Low complexity" evidence="1">
    <location>
        <begin position="75"/>
        <end position="89"/>
    </location>
</feature>
<reference evidence="2 3" key="1">
    <citation type="submission" date="2024-05" db="EMBL/GenBank/DDBJ databases">
        <title>Culex pipiens pipiens assembly and annotation.</title>
        <authorList>
            <person name="Alout H."/>
            <person name="Durand T."/>
        </authorList>
    </citation>
    <scope>NUCLEOTIDE SEQUENCE [LARGE SCALE GENOMIC DNA]</scope>
    <source>
        <strain evidence="2">HA-2024</strain>
        <tissue evidence="2">Whole body</tissue>
    </source>
</reference>
<feature type="compositionally biased region" description="Low complexity" evidence="1">
    <location>
        <begin position="51"/>
        <end position="62"/>
    </location>
</feature>
<feature type="region of interest" description="Disordered" evidence="1">
    <location>
        <begin position="49"/>
        <end position="136"/>
    </location>
</feature>
<organism evidence="2 3">
    <name type="scientific">Culex pipiens pipiens</name>
    <name type="common">Northern house mosquito</name>
    <dbReference type="NCBI Taxonomy" id="38569"/>
    <lineage>
        <taxon>Eukaryota</taxon>
        <taxon>Metazoa</taxon>
        <taxon>Ecdysozoa</taxon>
        <taxon>Arthropoda</taxon>
        <taxon>Hexapoda</taxon>
        <taxon>Insecta</taxon>
        <taxon>Pterygota</taxon>
        <taxon>Neoptera</taxon>
        <taxon>Endopterygota</taxon>
        <taxon>Diptera</taxon>
        <taxon>Nematocera</taxon>
        <taxon>Culicoidea</taxon>
        <taxon>Culicidae</taxon>
        <taxon>Culicinae</taxon>
        <taxon>Culicini</taxon>
        <taxon>Culex</taxon>
        <taxon>Culex</taxon>
    </lineage>
</organism>
<sequence>DLPTPFCKEARLTYVHMHEKVPRTFYFIVSSPGGVAEAIFNVNFTLKHKASSSSAGPGSSSSSGGGGGGSGTFGSVGPFGSSLSSAGGSLSSGGSGYKINTNTINNLPPNGNGLGDGGDGDEELMEPEEIHFPIFG</sequence>
<gene>
    <name evidence="2" type="ORF">pipiens_018303</name>
</gene>
<feature type="compositionally biased region" description="Acidic residues" evidence="1">
    <location>
        <begin position="118"/>
        <end position="127"/>
    </location>
</feature>